<feature type="chain" id="PRO_5013200881" evidence="2">
    <location>
        <begin position="20"/>
        <end position="913"/>
    </location>
</feature>
<gene>
    <name evidence="4" type="ORF">SAMN05444371_3454</name>
</gene>
<dbReference type="PANTHER" id="PTHR30069:SF29">
    <property type="entry name" value="HEMOGLOBIN AND HEMOGLOBIN-HAPTOGLOBIN-BINDING PROTEIN 1-RELATED"/>
    <property type="match status" value="1"/>
</dbReference>
<dbReference type="SUPFAM" id="SSF49464">
    <property type="entry name" value="Carboxypeptidase regulatory domain-like"/>
    <property type="match status" value="1"/>
</dbReference>
<dbReference type="EMBL" id="FRAM01000007">
    <property type="protein sequence ID" value="SHK72397.1"/>
    <property type="molecule type" value="Genomic_DNA"/>
</dbReference>
<dbReference type="GO" id="GO:0015344">
    <property type="term" value="F:siderophore uptake transmembrane transporter activity"/>
    <property type="evidence" value="ECO:0007669"/>
    <property type="project" value="TreeGrafter"/>
</dbReference>
<dbReference type="InterPro" id="IPR037066">
    <property type="entry name" value="Plug_dom_sf"/>
</dbReference>
<protein>
    <submittedName>
        <fullName evidence="4">TonB-dependent Receptor Plug Domain</fullName>
    </submittedName>
</protein>
<dbReference type="InterPro" id="IPR039426">
    <property type="entry name" value="TonB-dep_rcpt-like"/>
</dbReference>
<dbReference type="Pfam" id="PF07715">
    <property type="entry name" value="Plug"/>
    <property type="match status" value="1"/>
</dbReference>
<organism evidence="4 5">
    <name type="scientific">Epilithonimonas mollis</name>
    <dbReference type="NCBI Taxonomy" id="216903"/>
    <lineage>
        <taxon>Bacteria</taxon>
        <taxon>Pseudomonadati</taxon>
        <taxon>Bacteroidota</taxon>
        <taxon>Flavobacteriia</taxon>
        <taxon>Flavobacteriales</taxon>
        <taxon>Weeksellaceae</taxon>
        <taxon>Chryseobacterium group</taxon>
        <taxon>Epilithonimonas</taxon>
    </lineage>
</organism>
<sequence>MFRYLLVFSLIIFSIQSYAQSVTFKITFEVSDDLKQPLAGVTVKNQQTEAYTNGEGKATIILPKGKQIISFILKNYEEKELYLTIDSSETITVQLNKETKIEEVVITAKEGKGLTSKSVIDRQAMQHLQPSSFSDLMELLPGGLSRDPNLNSSNRIVLRENTGGPSSYNTTSLGIQFMIDGNVWNTNANLQTSIDNDQMMQAAANRNTTSIGTDMRTISTNDIEKVEIIRGIPSAAYGDLTSGLVKIERKIGRSPLEARFKADGFSKQYYMGKGFLIRKNWSLNANLDFLDAKQNPTDEFENYQRLTASLRSRLTTNLWKRPLEWRSNIDLSNNIDKKKYDPDTGYSLTDSYKNSNQRISLTNNFIYKLDAKSFFDKFTLNTAIRQGYESIEQVKLVQLSGPRALSLATVPGENIGIYPGTRYIAESSTDGKPLDLSLVAQASGSRKFGNLNNQYEIGLDWKYSKNFGKGQQWDLTTPPSATIGTRPRPFIDIPAWQNLAAYIGNQMLYNLNQHQFSLYTGFRISKLLGIDNAYSLSRKVFTEPRINFQYNLPHWIIDDHPLITNITLGYGVLYKQPTLLMLYPNSRYTDYAQVNYYHNDEKYRYVNFMTYTQNRENKDLTAAKNIKKEIRLDLSYRGHDFFITYFREDLKNGFRSTLQTQIHTYKKYNTAYIDPSQWGESGPDLSNVPYETIREFGNYTITENGSATIKDGIEFGYSSPRIKSINTKFTLSGAWFKTQYRNTVPVLERPTISIGGGNLPYYGIYQSDLGYINENLNYNLMIDTYIPNLGLIISASLQGSLYNYEKKDQRIPEPISYVGLDGIVQAFQEEDRTDLYKQWLVRNVSVTDNISTRYTYTLRANFKVTKIIYKSLRTSMFVNRLFNYEHPYYFLGNKIERQAGNRPYFGMELNYNF</sequence>
<feature type="domain" description="TonB-dependent receptor plug" evidence="3">
    <location>
        <begin position="115"/>
        <end position="241"/>
    </location>
</feature>
<dbReference type="InterPro" id="IPR012910">
    <property type="entry name" value="Plug_dom"/>
</dbReference>
<reference evidence="5" key="1">
    <citation type="submission" date="2016-11" db="EMBL/GenBank/DDBJ databases">
        <authorList>
            <person name="Varghese N."/>
            <person name="Submissions S."/>
        </authorList>
    </citation>
    <scope>NUCLEOTIDE SEQUENCE [LARGE SCALE GENOMIC DNA]</scope>
    <source>
        <strain evidence="5">DSM 18016</strain>
    </source>
</reference>
<feature type="signal peptide" evidence="2">
    <location>
        <begin position="1"/>
        <end position="19"/>
    </location>
</feature>
<keyword evidence="1 2" id="KW-0732">Signal</keyword>
<dbReference type="GO" id="GO:0009279">
    <property type="term" value="C:cell outer membrane"/>
    <property type="evidence" value="ECO:0007669"/>
    <property type="project" value="TreeGrafter"/>
</dbReference>
<accession>A0A1M6UT82</accession>
<dbReference type="STRING" id="216903.SAMN05444371_3454"/>
<dbReference type="AlphaFoldDB" id="A0A1M6UT82"/>
<keyword evidence="5" id="KW-1185">Reference proteome</keyword>
<name>A0A1M6UT82_9FLAO</name>
<proteinExistence type="predicted"/>
<dbReference type="InterPro" id="IPR008969">
    <property type="entry name" value="CarboxyPept-like_regulatory"/>
</dbReference>
<dbReference type="Gene3D" id="2.170.130.10">
    <property type="entry name" value="TonB-dependent receptor, plug domain"/>
    <property type="match status" value="1"/>
</dbReference>
<dbReference type="RefSeq" id="WP_073000533.1">
    <property type="nucleotide sequence ID" value="NZ_FRAM01000007.1"/>
</dbReference>
<dbReference type="PANTHER" id="PTHR30069">
    <property type="entry name" value="TONB-DEPENDENT OUTER MEMBRANE RECEPTOR"/>
    <property type="match status" value="1"/>
</dbReference>
<dbReference type="SUPFAM" id="SSF56935">
    <property type="entry name" value="Porins"/>
    <property type="match status" value="1"/>
</dbReference>
<evidence type="ECO:0000256" key="1">
    <source>
        <dbReference type="ARBA" id="ARBA00022729"/>
    </source>
</evidence>
<evidence type="ECO:0000256" key="2">
    <source>
        <dbReference type="SAM" id="SignalP"/>
    </source>
</evidence>
<dbReference type="GO" id="GO:0044718">
    <property type="term" value="P:siderophore transmembrane transport"/>
    <property type="evidence" value="ECO:0007669"/>
    <property type="project" value="TreeGrafter"/>
</dbReference>
<evidence type="ECO:0000259" key="3">
    <source>
        <dbReference type="Pfam" id="PF07715"/>
    </source>
</evidence>
<dbReference type="OrthoDB" id="1151166at2"/>
<evidence type="ECO:0000313" key="4">
    <source>
        <dbReference type="EMBL" id="SHK72397.1"/>
    </source>
</evidence>
<evidence type="ECO:0000313" key="5">
    <source>
        <dbReference type="Proteomes" id="UP000184498"/>
    </source>
</evidence>
<keyword evidence="4" id="KW-0675">Receptor</keyword>
<dbReference type="Proteomes" id="UP000184498">
    <property type="component" value="Unassembled WGS sequence"/>
</dbReference>